<name>A0A7M7K3A6_VARDE</name>
<dbReference type="EnsemblMetazoa" id="XM_022805097">
    <property type="protein sequence ID" value="XP_022660832"/>
    <property type="gene ID" value="LOC111250214"/>
</dbReference>
<evidence type="ECO:0008006" key="4">
    <source>
        <dbReference type="Google" id="ProtNLM"/>
    </source>
</evidence>
<sequence>MTESAIRKEVADLDGKLCNVASLAATLKLAANEVKKHFPVNNTDQVVTGERRNGFAVVLISGGSMSKTAFVDTVWSSHAYQSRIVCDVKKKNSTYIELLATRPSPVIQSVDLIRDRLVRTKGDDQILKDKAPAQFFTEKKQEVKQGKKCPISQMFIKIPTDNGAKDEPKEGLGQVKNGQEGSTEKESVNGIKKEKKTSVETAESCSKIKSNDEQRKLSTKSNQSQPQSGHNNFIDVNMTEDDNSEDITTKINKKLSPKDMRASEKRKNSSPNVSDQNDDIDYEVTVSRGKKKKRRVAIESDSGEESEPSLEPQAKAKETKQTLYKNTNEQKSKITLKKSRELLTGIADVDERNHKDVLGKFKENLLESKQRHDKKRRRVLKEFTHTFEDEEGYLQVKTTKEIVSETDSEPEEKSTDKLKSAIKPVLIPKGQSSIFAFFKKQ</sequence>
<organism evidence="2 3">
    <name type="scientific">Varroa destructor</name>
    <name type="common">Honeybee mite</name>
    <dbReference type="NCBI Taxonomy" id="109461"/>
    <lineage>
        <taxon>Eukaryota</taxon>
        <taxon>Metazoa</taxon>
        <taxon>Ecdysozoa</taxon>
        <taxon>Arthropoda</taxon>
        <taxon>Chelicerata</taxon>
        <taxon>Arachnida</taxon>
        <taxon>Acari</taxon>
        <taxon>Parasitiformes</taxon>
        <taxon>Mesostigmata</taxon>
        <taxon>Gamasina</taxon>
        <taxon>Dermanyssoidea</taxon>
        <taxon>Varroidae</taxon>
        <taxon>Varroa</taxon>
    </lineage>
</organism>
<dbReference type="GeneID" id="111250214"/>
<evidence type="ECO:0000313" key="2">
    <source>
        <dbReference type="EnsemblMetazoa" id="XP_022660832"/>
    </source>
</evidence>
<accession>A0A7M7K3A6</accession>
<feature type="region of interest" description="Disordered" evidence="1">
    <location>
        <begin position="158"/>
        <end position="333"/>
    </location>
</feature>
<proteinExistence type="predicted"/>
<dbReference type="RefSeq" id="XP_022660832.1">
    <property type="nucleotide sequence ID" value="XM_022805097.1"/>
</dbReference>
<dbReference type="Proteomes" id="UP000594260">
    <property type="component" value="Unplaced"/>
</dbReference>
<evidence type="ECO:0000313" key="3">
    <source>
        <dbReference type="Proteomes" id="UP000594260"/>
    </source>
</evidence>
<feature type="compositionally biased region" description="Basic and acidic residues" evidence="1">
    <location>
        <begin position="256"/>
        <end position="267"/>
    </location>
</feature>
<dbReference type="KEGG" id="vde:111250214"/>
<evidence type="ECO:0000256" key="1">
    <source>
        <dbReference type="SAM" id="MobiDB-lite"/>
    </source>
</evidence>
<keyword evidence="3" id="KW-1185">Reference proteome</keyword>
<dbReference type="AlphaFoldDB" id="A0A7M7K3A6"/>
<feature type="compositionally biased region" description="Polar residues" evidence="1">
    <location>
        <begin position="199"/>
        <end position="208"/>
    </location>
</feature>
<dbReference type="OrthoDB" id="10681767at2759"/>
<reference evidence="2" key="1">
    <citation type="submission" date="2021-01" db="UniProtKB">
        <authorList>
            <consortium name="EnsemblMetazoa"/>
        </authorList>
    </citation>
    <scope>IDENTIFICATION</scope>
</reference>
<feature type="compositionally biased region" description="Polar residues" evidence="1">
    <location>
        <begin position="219"/>
        <end position="231"/>
    </location>
</feature>
<dbReference type="InParanoid" id="A0A7M7K3A6"/>
<protein>
    <recommendedName>
        <fullName evidence="4">DNA polymerase delta subunit 3</fullName>
    </recommendedName>
</protein>